<sequence>MSPGSNTESYPAFAPIRLRENPGKNLNQSGHKGKNTGGGEFDPVLWIGLRRSSMVKALGQFARTEERGDGFDLRMLDRTPLARARRRPMRSVWSPSRETAACWGLY</sequence>
<organism evidence="2 3">
    <name type="scientific">Periplaneta americana</name>
    <name type="common">American cockroach</name>
    <name type="synonym">Blatta americana</name>
    <dbReference type="NCBI Taxonomy" id="6978"/>
    <lineage>
        <taxon>Eukaryota</taxon>
        <taxon>Metazoa</taxon>
        <taxon>Ecdysozoa</taxon>
        <taxon>Arthropoda</taxon>
        <taxon>Hexapoda</taxon>
        <taxon>Insecta</taxon>
        <taxon>Pterygota</taxon>
        <taxon>Neoptera</taxon>
        <taxon>Polyneoptera</taxon>
        <taxon>Dictyoptera</taxon>
        <taxon>Blattodea</taxon>
        <taxon>Blattoidea</taxon>
        <taxon>Blattidae</taxon>
        <taxon>Blattinae</taxon>
        <taxon>Periplaneta</taxon>
    </lineage>
</organism>
<proteinExistence type="predicted"/>
<name>A0ABQ8SK46_PERAM</name>
<reference evidence="2 3" key="1">
    <citation type="journal article" date="2022" name="Allergy">
        <title>Genome assembly and annotation of Periplaneta americana reveal a comprehensive cockroach allergen profile.</title>
        <authorList>
            <person name="Wang L."/>
            <person name="Xiong Q."/>
            <person name="Saelim N."/>
            <person name="Wang L."/>
            <person name="Nong W."/>
            <person name="Wan A.T."/>
            <person name="Shi M."/>
            <person name="Liu X."/>
            <person name="Cao Q."/>
            <person name="Hui J.H.L."/>
            <person name="Sookrung N."/>
            <person name="Leung T.F."/>
            <person name="Tungtrongchitr A."/>
            <person name="Tsui S.K.W."/>
        </authorList>
    </citation>
    <scope>NUCLEOTIDE SEQUENCE [LARGE SCALE GENOMIC DNA]</scope>
    <source>
        <strain evidence="2">PWHHKU_190912</strain>
    </source>
</reference>
<keyword evidence="3" id="KW-1185">Reference proteome</keyword>
<feature type="region of interest" description="Disordered" evidence="1">
    <location>
        <begin position="1"/>
        <end position="39"/>
    </location>
</feature>
<protein>
    <submittedName>
        <fullName evidence="2">Uncharacterized protein</fullName>
    </submittedName>
</protein>
<evidence type="ECO:0000313" key="2">
    <source>
        <dbReference type="EMBL" id="KAJ4434534.1"/>
    </source>
</evidence>
<gene>
    <name evidence="2" type="ORF">ANN_23096</name>
</gene>
<comment type="caution">
    <text evidence="2">The sequence shown here is derived from an EMBL/GenBank/DDBJ whole genome shotgun (WGS) entry which is preliminary data.</text>
</comment>
<accession>A0ABQ8SK46</accession>
<dbReference type="Proteomes" id="UP001148838">
    <property type="component" value="Unassembled WGS sequence"/>
</dbReference>
<evidence type="ECO:0000313" key="3">
    <source>
        <dbReference type="Proteomes" id="UP001148838"/>
    </source>
</evidence>
<dbReference type="EMBL" id="JAJSOF020000025">
    <property type="protein sequence ID" value="KAJ4434534.1"/>
    <property type="molecule type" value="Genomic_DNA"/>
</dbReference>
<evidence type="ECO:0000256" key="1">
    <source>
        <dbReference type="SAM" id="MobiDB-lite"/>
    </source>
</evidence>